<keyword evidence="2" id="KW-1185">Reference proteome</keyword>
<dbReference type="Proteomes" id="UP001059209">
    <property type="component" value="Chromosome"/>
</dbReference>
<dbReference type="RefSeq" id="WP_260574891.1">
    <property type="nucleotide sequence ID" value="NZ_CP104205.1"/>
</dbReference>
<evidence type="ECO:0000313" key="2">
    <source>
        <dbReference type="Proteomes" id="UP001059209"/>
    </source>
</evidence>
<dbReference type="EMBL" id="CP104205">
    <property type="protein sequence ID" value="UWX56284.1"/>
    <property type="molecule type" value="Genomic_DNA"/>
</dbReference>
<accession>A0ABY5YBI7</accession>
<evidence type="ECO:0000313" key="1">
    <source>
        <dbReference type="EMBL" id="UWX56284.1"/>
    </source>
</evidence>
<sequence length="52" mass="5978">MGCHPDDLKEPREGQDLLILEAEEDPNNYPEAILNKMKLRQKRANGQMKTVV</sequence>
<organism evidence="1 2">
    <name type="scientific">Maribacter litopenaei</name>
    <dbReference type="NCBI Taxonomy" id="2976127"/>
    <lineage>
        <taxon>Bacteria</taxon>
        <taxon>Pseudomonadati</taxon>
        <taxon>Bacteroidota</taxon>
        <taxon>Flavobacteriia</taxon>
        <taxon>Flavobacteriales</taxon>
        <taxon>Flavobacteriaceae</taxon>
        <taxon>Maribacter</taxon>
    </lineage>
</organism>
<proteinExistence type="predicted"/>
<reference evidence="1" key="1">
    <citation type="submission" date="2022-09" db="EMBL/GenBank/DDBJ databases">
        <title>Maribacter litopenaei sp. nov., isolated from the intestinal tract of the Pacific White Shrimp, Litopenaeus vannamei.</title>
        <authorList>
            <person name="Kim S.Y."/>
            <person name="Hwang C.Y."/>
        </authorList>
    </citation>
    <scope>NUCLEOTIDE SEQUENCE</scope>
    <source>
        <strain evidence="1">HL-LV01</strain>
    </source>
</reference>
<name>A0ABY5YBI7_9FLAO</name>
<gene>
    <name evidence="1" type="ORF">NYZ99_08705</name>
</gene>
<protein>
    <submittedName>
        <fullName evidence="1">Uncharacterized protein</fullName>
    </submittedName>
</protein>